<dbReference type="Gene3D" id="3.60.60.10">
    <property type="entry name" value="Penicillin V Acylase, Chain A"/>
    <property type="match status" value="1"/>
</dbReference>
<dbReference type="CDD" id="cd00542">
    <property type="entry name" value="Ntn_PVA"/>
    <property type="match status" value="1"/>
</dbReference>
<protein>
    <submittedName>
        <fullName evidence="4">Choloylglycine hydrolase family protein</fullName>
    </submittedName>
</protein>
<gene>
    <name evidence="4" type="ORF">F2Q65_10280</name>
</gene>
<organism evidence="4 5">
    <name type="scientific">Thiohalocapsa marina</name>
    <dbReference type="NCBI Taxonomy" id="424902"/>
    <lineage>
        <taxon>Bacteria</taxon>
        <taxon>Pseudomonadati</taxon>
        <taxon>Pseudomonadota</taxon>
        <taxon>Gammaproteobacteria</taxon>
        <taxon>Chromatiales</taxon>
        <taxon>Chromatiaceae</taxon>
        <taxon>Thiohalocapsa</taxon>
    </lineage>
</organism>
<comment type="similarity">
    <text evidence="1">Belongs to the peptidase C59 family.</text>
</comment>
<dbReference type="EMBL" id="VWXX01000013">
    <property type="protein sequence ID" value="KAA6185104.1"/>
    <property type="molecule type" value="Genomic_DNA"/>
</dbReference>
<keyword evidence="5" id="KW-1185">Reference proteome</keyword>
<dbReference type="GO" id="GO:0016787">
    <property type="term" value="F:hydrolase activity"/>
    <property type="evidence" value="ECO:0007669"/>
    <property type="project" value="UniProtKB-KW"/>
</dbReference>
<dbReference type="Pfam" id="PF02275">
    <property type="entry name" value="CBAH"/>
    <property type="match status" value="1"/>
</dbReference>
<dbReference type="InterPro" id="IPR029055">
    <property type="entry name" value="Ntn_hydrolases_N"/>
</dbReference>
<accession>A0A5M8FKU2</accession>
<reference evidence="4 5" key="1">
    <citation type="submission" date="2019-09" db="EMBL/GenBank/DDBJ databases">
        <title>Whole-genome sequence of the purple sulfur bacterium Thiohalocapsa marina DSM 19078.</title>
        <authorList>
            <person name="Kyndt J.A."/>
            <person name="Meyer T.E."/>
        </authorList>
    </citation>
    <scope>NUCLEOTIDE SEQUENCE [LARGE SCALE GENOMIC DNA]</scope>
    <source>
        <strain evidence="4 5">DSM 19078</strain>
    </source>
</reference>
<evidence type="ECO:0000256" key="1">
    <source>
        <dbReference type="ARBA" id="ARBA00006625"/>
    </source>
</evidence>
<evidence type="ECO:0000313" key="5">
    <source>
        <dbReference type="Proteomes" id="UP000322981"/>
    </source>
</evidence>
<evidence type="ECO:0000256" key="2">
    <source>
        <dbReference type="ARBA" id="ARBA00022801"/>
    </source>
</evidence>
<dbReference type="RefSeq" id="WP_150093036.1">
    <property type="nucleotide sequence ID" value="NZ_VWXX01000013.1"/>
</dbReference>
<dbReference type="AlphaFoldDB" id="A0A5M8FKU2"/>
<dbReference type="InterPro" id="IPR029132">
    <property type="entry name" value="CBAH/NAAA_C"/>
</dbReference>
<feature type="domain" description="Choloylglycine hydrolase/NAAA C-terminal" evidence="3">
    <location>
        <begin position="35"/>
        <end position="347"/>
    </location>
</feature>
<dbReference type="InterPro" id="IPR052193">
    <property type="entry name" value="Peptidase_C59"/>
</dbReference>
<comment type="caution">
    <text evidence="4">The sequence shown here is derived from an EMBL/GenBank/DDBJ whole genome shotgun (WGS) entry which is preliminary data.</text>
</comment>
<evidence type="ECO:0000313" key="4">
    <source>
        <dbReference type="EMBL" id="KAA6185104.1"/>
    </source>
</evidence>
<sequence length="378" mass="40305">MKLETEKRLIKSIFARITGAAIISATLSGPQALACTGGALTAKDGGVVVGRTLEFGTSLNSQLAVWPKGSAFTGTTETGSNGLSYTSTYGFIGATVDTNYDMIVDGLNEKGLNAALFYFPGYAEYAEVTPQNSAKGLSPAQVVTWLLASFDSVEAVKEHIDQIAVLPVKLDLLGAVPDVHYKVQDASGQAITIEPVGGALKVYDNPVRVLTNAPGFEWHLSNLNNYVNLTADYPKSETLGDLELQPFGVGAGALGLPGDFTPPSRFVRMVFFTQNIPEQPTTDAAVSTLFHLLNNFDIPFGSNASPPGTAETEPEITTWTAVSDLQKLHYHWKTYGHQSVLVVDLHEALKQAGGKLLTREMGPQDTSAVSHSTPVGMK</sequence>
<dbReference type="Proteomes" id="UP000322981">
    <property type="component" value="Unassembled WGS sequence"/>
</dbReference>
<proteinExistence type="inferred from homology"/>
<keyword evidence="2 4" id="KW-0378">Hydrolase</keyword>
<dbReference type="PANTHER" id="PTHR35527">
    <property type="entry name" value="CHOLOYLGLYCINE HYDROLASE"/>
    <property type="match status" value="1"/>
</dbReference>
<dbReference type="OrthoDB" id="9794717at2"/>
<dbReference type="PANTHER" id="PTHR35527:SF2">
    <property type="entry name" value="HYDROLASE"/>
    <property type="match status" value="1"/>
</dbReference>
<evidence type="ECO:0000259" key="3">
    <source>
        <dbReference type="Pfam" id="PF02275"/>
    </source>
</evidence>
<name>A0A5M8FKU2_9GAMM</name>
<dbReference type="SUPFAM" id="SSF56235">
    <property type="entry name" value="N-terminal nucleophile aminohydrolases (Ntn hydrolases)"/>
    <property type="match status" value="1"/>
</dbReference>